<accession>A0AA38R8K8</accession>
<feature type="region of interest" description="Disordered" evidence="1">
    <location>
        <begin position="55"/>
        <end position="86"/>
    </location>
</feature>
<name>A0AA38R8K8_9PEZI</name>
<keyword evidence="2" id="KW-1133">Transmembrane helix</keyword>
<evidence type="ECO:0000313" key="3">
    <source>
        <dbReference type="EMBL" id="KAJ9138944.1"/>
    </source>
</evidence>
<organism evidence="3 4">
    <name type="scientific">Pleurostoma richardsiae</name>
    <dbReference type="NCBI Taxonomy" id="41990"/>
    <lineage>
        <taxon>Eukaryota</taxon>
        <taxon>Fungi</taxon>
        <taxon>Dikarya</taxon>
        <taxon>Ascomycota</taxon>
        <taxon>Pezizomycotina</taxon>
        <taxon>Sordariomycetes</taxon>
        <taxon>Sordariomycetidae</taxon>
        <taxon>Calosphaeriales</taxon>
        <taxon>Pleurostomataceae</taxon>
        <taxon>Pleurostoma</taxon>
    </lineage>
</organism>
<comment type="caution">
    <text evidence="3">The sequence shown here is derived from an EMBL/GenBank/DDBJ whole genome shotgun (WGS) entry which is preliminary data.</text>
</comment>
<sequence>MAPIPMLRGRLPAGILDLLRPRDAQPQSQPQPAHHESPITSLAARLATAIQAPTRTTQSGATRALAARQDTTTSTVPGHYPALGSGPDPGTVVGIVLGSVGGFLLLLWLFYTIANFGGSDAESYGTASVVTRHNHSRSRSSRPQHRQHRHHHKSPRRETVEIRTTSRGPPDRGERVVVEETTRRSASRAPSVAPPPPRVVSEDDEVVVIEEHSPPRRHRSSKRRSSGAGGGSRRESGYYRDVDPDRYAGGDAPPRHVRSSSRR</sequence>
<proteinExistence type="predicted"/>
<dbReference type="AlphaFoldDB" id="A0AA38R8K8"/>
<feature type="transmembrane region" description="Helical" evidence="2">
    <location>
        <begin position="91"/>
        <end position="111"/>
    </location>
</feature>
<reference evidence="3" key="1">
    <citation type="submission" date="2022-07" db="EMBL/GenBank/DDBJ databases">
        <title>Fungi with potential for degradation of polypropylene.</title>
        <authorList>
            <person name="Gostincar C."/>
        </authorList>
    </citation>
    <scope>NUCLEOTIDE SEQUENCE</scope>
    <source>
        <strain evidence="3">EXF-13308</strain>
    </source>
</reference>
<protein>
    <submittedName>
        <fullName evidence="3">Uncharacterized protein</fullName>
    </submittedName>
</protein>
<feature type="compositionally biased region" description="Basic residues" evidence="1">
    <location>
        <begin position="132"/>
        <end position="155"/>
    </location>
</feature>
<evidence type="ECO:0000256" key="2">
    <source>
        <dbReference type="SAM" id="Phobius"/>
    </source>
</evidence>
<gene>
    <name evidence="3" type="ORF">NKR23_g8240</name>
</gene>
<feature type="region of interest" description="Disordered" evidence="1">
    <location>
        <begin position="127"/>
        <end position="263"/>
    </location>
</feature>
<evidence type="ECO:0000313" key="4">
    <source>
        <dbReference type="Proteomes" id="UP001174694"/>
    </source>
</evidence>
<keyword evidence="2" id="KW-0472">Membrane</keyword>
<feature type="compositionally biased region" description="Basic residues" evidence="1">
    <location>
        <begin position="215"/>
        <end position="225"/>
    </location>
</feature>
<dbReference type="Proteomes" id="UP001174694">
    <property type="component" value="Unassembled WGS sequence"/>
</dbReference>
<feature type="compositionally biased region" description="Basic and acidic residues" evidence="1">
    <location>
        <begin position="169"/>
        <end position="183"/>
    </location>
</feature>
<feature type="compositionally biased region" description="Basic and acidic residues" evidence="1">
    <location>
        <begin position="232"/>
        <end position="248"/>
    </location>
</feature>
<dbReference type="EMBL" id="JANBVO010000028">
    <property type="protein sequence ID" value="KAJ9138944.1"/>
    <property type="molecule type" value="Genomic_DNA"/>
</dbReference>
<evidence type="ECO:0000256" key="1">
    <source>
        <dbReference type="SAM" id="MobiDB-lite"/>
    </source>
</evidence>
<keyword evidence="4" id="KW-1185">Reference proteome</keyword>
<keyword evidence="2" id="KW-0812">Transmembrane</keyword>